<evidence type="ECO:0000313" key="3">
    <source>
        <dbReference type="EMBL" id="RZT89336.1"/>
    </source>
</evidence>
<dbReference type="Proteomes" id="UP000292136">
    <property type="component" value="Unassembled WGS sequence"/>
</dbReference>
<feature type="region of interest" description="Disordered" evidence="1">
    <location>
        <begin position="70"/>
        <end position="95"/>
    </location>
</feature>
<evidence type="ECO:0008006" key="5">
    <source>
        <dbReference type="Google" id="ProtNLM"/>
    </source>
</evidence>
<dbReference type="EMBL" id="SHKM01000001">
    <property type="protein sequence ID" value="RZT89336.1"/>
    <property type="molecule type" value="Genomic_DNA"/>
</dbReference>
<proteinExistence type="predicted"/>
<evidence type="ECO:0000256" key="1">
    <source>
        <dbReference type="SAM" id="MobiDB-lite"/>
    </source>
</evidence>
<comment type="caution">
    <text evidence="3">The sequence shown here is derived from an EMBL/GenBank/DDBJ whole genome shotgun (WGS) entry which is preliminary data.</text>
</comment>
<reference evidence="3 4" key="1">
    <citation type="submission" date="2019-02" db="EMBL/GenBank/DDBJ databases">
        <title>Genomic Encyclopedia of Type Strains, Phase IV (KMG-IV): sequencing the most valuable type-strain genomes for metagenomic binning, comparative biology and taxonomic classification.</title>
        <authorList>
            <person name="Goeker M."/>
        </authorList>
    </citation>
    <scope>NUCLEOTIDE SEQUENCE [LARGE SCALE GENOMIC DNA]</scope>
    <source>
        <strain evidence="3 4">DSM 21223</strain>
    </source>
</reference>
<keyword evidence="2" id="KW-0732">Signal</keyword>
<accession>A0ABY0IQN0</accession>
<organism evidence="3 4">
    <name type="scientific">Azospira oryzae</name>
    <dbReference type="NCBI Taxonomy" id="146939"/>
    <lineage>
        <taxon>Bacteria</taxon>
        <taxon>Pseudomonadati</taxon>
        <taxon>Pseudomonadota</taxon>
        <taxon>Betaproteobacteria</taxon>
        <taxon>Rhodocyclales</taxon>
        <taxon>Rhodocyclaceae</taxon>
        <taxon>Azospira</taxon>
    </lineage>
</organism>
<keyword evidence="4" id="KW-1185">Reference proteome</keyword>
<sequence length="95" mass="10016">MKKIAMLSLLTALAFPAFAADTPAKGKEASPPQQTSSGQSDAAKEMPAATDAAASQTCWSARKCSGKVLNHKDRHNCKNSGGKSWSDRNGTCYNL</sequence>
<dbReference type="RefSeq" id="WP_130458134.1">
    <property type="nucleotide sequence ID" value="NZ_SHKM01000001.1"/>
</dbReference>
<feature type="compositionally biased region" description="Polar residues" evidence="1">
    <location>
        <begin position="31"/>
        <end position="40"/>
    </location>
</feature>
<feature type="signal peptide" evidence="2">
    <location>
        <begin position="1"/>
        <end position="19"/>
    </location>
</feature>
<evidence type="ECO:0000313" key="4">
    <source>
        <dbReference type="Proteomes" id="UP000292136"/>
    </source>
</evidence>
<evidence type="ECO:0000256" key="2">
    <source>
        <dbReference type="SAM" id="SignalP"/>
    </source>
</evidence>
<feature type="chain" id="PRO_5046799218" description="Integral membrane protein" evidence="2">
    <location>
        <begin position="20"/>
        <end position="95"/>
    </location>
</feature>
<feature type="region of interest" description="Disordered" evidence="1">
    <location>
        <begin position="22"/>
        <end position="49"/>
    </location>
</feature>
<protein>
    <recommendedName>
        <fullName evidence="5">Integral membrane protein</fullName>
    </recommendedName>
</protein>
<feature type="compositionally biased region" description="Polar residues" evidence="1">
    <location>
        <begin position="78"/>
        <end position="95"/>
    </location>
</feature>
<name>A0ABY0IQN0_9RHOO</name>
<gene>
    <name evidence="3" type="ORF">EV678_0117</name>
</gene>